<reference evidence="3" key="1">
    <citation type="submission" date="2020-10" db="EMBL/GenBank/DDBJ databases">
        <authorList>
            <person name="Gilroy R."/>
        </authorList>
    </citation>
    <scope>NUCLEOTIDE SEQUENCE</scope>
    <source>
        <strain evidence="3">ChiSjej2B20-13462</strain>
    </source>
</reference>
<evidence type="ECO:0000313" key="4">
    <source>
        <dbReference type="Proteomes" id="UP000886874"/>
    </source>
</evidence>
<reference evidence="3" key="2">
    <citation type="journal article" date="2021" name="PeerJ">
        <title>Extensive microbial diversity within the chicken gut microbiome revealed by metagenomics and culture.</title>
        <authorList>
            <person name="Gilroy R."/>
            <person name="Ravi A."/>
            <person name="Getino M."/>
            <person name="Pursley I."/>
            <person name="Horton D.L."/>
            <person name="Alikhan N.F."/>
            <person name="Baker D."/>
            <person name="Gharbi K."/>
            <person name="Hall N."/>
            <person name="Watson M."/>
            <person name="Adriaenssens E.M."/>
            <person name="Foster-Nyarko E."/>
            <person name="Jarju S."/>
            <person name="Secka A."/>
            <person name="Antonio M."/>
            <person name="Oren A."/>
            <person name="Chaudhuri R.R."/>
            <person name="La Ragione R."/>
            <person name="Hildebrand F."/>
            <person name="Pallen M.J."/>
        </authorList>
    </citation>
    <scope>NUCLEOTIDE SEQUENCE</scope>
    <source>
        <strain evidence="3">ChiSjej2B20-13462</strain>
    </source>
</reference>
<keyword evidence="1" id="KW-0812">Transmembrane</keyword>
<dbReference type="Proteomes" id="UP000886874">
    <property type="component" value="Unassembled WGS sequence"/>
</dbReference>
<sequence>MGTLTDLLVPGLLAALCCAALAGKRDAYTLLITGAGEGLQVMKTVVPALVVLLAAVALLRESGAMEALTAFLAPVCAVTGLPPEVLPLAVIRPVSGSAALAVGGGIMAACGVDSMPGRTAAVLLGSTETTFYVVSVYFGAAGIRRSRYAIPAALIADCTGFLMASVTARLFF</sequence>
<evidence type="ECO:0000259" key="2">
    <source>
        <dbReference type="Pfam" id="PF07670"/>
    </source>
</evidence>
<feature type="transmembrane region" description="Helical" evidence="1">
    <location>
        <begin position="66"/>
        <end position="83"/>
    </location>
</feature>
<evidence type="ECO:0000313" key="3">
    <source>
        <dbReference type="EMBL" id="HIQ69818.1"/>
    </source>
</evidence>
<dbReference type="PANTHER" id="PTHR35793:SF2">
    <property type="entry name" value="INNER MEMBRANE PROTEIN YJIG"/>
    <property type="match status" value="1"/>
</dbReference>
<feature type="transmembrane region" description="Helical" evidence="1">
    <location>
        <begin position="121"/>
        <end position="143"/>
    </location>
</feature>
<organism evidence="3 4">
    <name type="scientific">Candidatus Avoscillospira stercorigallinarum</name>
    <dbReference type="NCBI Taxonomy" id="2840708"/>
    <lineage>
        <taxon>Bacteria</taxon>
        <taxon>Bacillati</taxon>
        <taxon>Bacillota</taxon>
        <taxon>Clostridia</taxon>
        <taxon>Eubacteriales</taxon>
        <taxon>Oscillospiraceae</taxon>
        <taxon>Oscillospiraceae incertae sedis</taxon>
        <taxon>Candidatus Avoscillospira</taxon>
    </lineage>
</organism>
<dbReference type="InterPro" id="IPR052549">
    <property type="entry name" value="SpmB"/>
</dbReference>
<dbReference type="Pfam" id="PF07670">
    <property type="entry name" value="Gate"/>
    <property type="match status" value="1"/>
</dbReference>
<protein>
    <submittedName>
        <fullName evidence="3">Spore maturation protein</fullName>
    </submittedName>
</protein>
<proteinExistence type="predicted"/>
<feature type="transmembrane region" description="Helical" evidence="1">
    <location>
        <begin position="149"/>
        <end position="171"/>
    </location>
</feature>
<dbReference type="InterPro" id="IPR011642">
    <property type="entry name" value="Gate_dom"/>
</dbReference>
<gene>
    <name evidence="3" type="ORF">IAA67_05780</name>
</gene>
<comment type="caution">
    <text evidence="3">The sequence shown here is derived from an EMBL/GenBank/DDBJ whole genome shotgun (WGS) entry which is preliminary data.</text>
</comment>
<dbReference type="AlphaFoldDB" id="A0A9D0Z6A1"/>
<name>A0A9D0Z6A1_9FIRM</name>
<keyword evidence="1" id="KW-0472">Membrane</keyword>
<evidence type="ECO:0000256" key="1">
    <source>
        <dbReference type="SAM" id="Phobius"/>
    </source>
</evidence>
<dbReference type="PANTHER" id="PTHR35793">
    <property type="entry name" value="INNER MEMBRANE PROTEIN YJIG"/>
    <property type="match status" value="1"/>
</dbReference>
<dbReference type="EMBL" id="DVFN01000088">
    <property type="protein sequence ID" value="HIQ69818.1"/>
    <property type="molecule type" value="Genomic_DNA"/>
</dbReference>
<accession>A0A9D0Z6A1</accession>
<dbReference type="GO" id="GO:0005886">
    <property type="term" value="C:plasma membrane"/>
    <property type="evidence" value="ECO:0007669"/>
    <property type="project" value="TreeGrafter"/>
</dbReference>
<keyword evidence="1" id="KW-1133">Transmembrane helix</keyword>
<feature type="transmembrane region" description="Helical" evidence="1">
    <location>
        <begin position="38"/>
        <end position="59"/>
    </location>
</feature>
<feature type="domain" description="Nucleoside transporter/FeoB GTPase Gate" evidence="2">
    <location>
        <begin position="43"/>
        <end position="143"/>
    </location>
</feature>